<name>A0A7J6DAU2_9TELE</name>
<comment type="caution">
    <text evidence="1">The sequence shown here is derived from an EMBL/GenBank/DDBJ whole genome shotgun (WGS) entry which is preliminary data.</text>
</comment>
<evidence type="ECO:0000313" key="1">
    <source>
        <dbReference type="EMBL" id="KAF4116370.1"/>
    </source>
</evidence>
<dbReference type="AlphaFoldDB" id="A0A7J6DAU2"/>
<protein>
    <submittedName>
        <fullName evidence="1">Uncharacterized protein</fullName>
    </submittedName>
</protein>
<accession>A0A7J6DAU2</accession>
<sequence>MLKYVLGWISRSHEMNPSMKPGASKQTQRRMEGLSSWRDGPPFCLLFLVRSPAKCQLHPIRAPRGTHGFYSESAHQPYIQQRVILHQDGPDNLQKRLSVKLQESEKYEGTERRYFFSHFLHWESKIDRSDSSIYWLLESSQQKGIQGHRLALLAACAVGACNA</sequence>
<gene>
    <name evidence="1" type="ORF">G5714_003859</name>
</gene>
<reference evidence="1 2" key="1">
    <citation type="submission" date="2020-04" db="EMBL/GenBank/DDBJ databases">
        <title>Chromosome-level genome assembly of a cyprinid fish Onychostoma macrolepis by integration of Nanopore Sequencing, Bionano and Hi-C technology.</title>
        <authorList>
            <person name="Wang D."/>
        </authorList>
    </citation>
    <scope>NUCLEOTIDE SEQUENCE [LARGE SCALE GENOMIC DNA]</scope>
    <source>
        <strain evidence="1">SWU-2019</strain>
        <tissue evidence="1">Muscle</tissue>
    </source>
</reference>
<dbReference type="Proteomes" id="UP000579812">
    <property type="component" value="Unassembled WGS sequence"/>
</dbReference>
<organism evidence="1 2">
    <name type="scientific">Onychostoma macrolepis</name>
    <dbReference type="NCBI Taxonomy" id="369639"/>
    <lineage>
        <taxon>Eukaryota</taxon>
        <taxon>Metazoa</taxon>
        <taxon>Chordata</taxon>
        <taxon>Craniata</taxon>
        <taxon>Vertebrata</taxon>
        <taxon>Euteleostomi</taxon>
        <taxon>Actinopterygii</taxon>
        <taxon>Neopterygii</taxon>
        <taxon>Teleostei</taxon>
        <taxon>Ostariophysi</taxon>
        <taxon>Cypriniformes</taxon>
        <taxon>Cyprinidae</taxon>
        <taxon>Acrossocheilinae</taxon>
        <taxon>Onychostoma</taxon>
    </lineage>
</organism>
<dbReference type="EMBL" id="JAAMOB010000003">
    <property type="protein sequence ID" value="KAF4116370.1"/>
    <property type="molecule type" value="Genomic_DNA"/>
</dbReference>
<proteinExistence type="predicted"/>
<keyword evidence="2" id="KW-1185">Reference proteome</keyword>
<evidence type="ECO:0000313" key="2">
    <source>
        <dbReference type="Proteomes" id="UP000579812"/>
    </source>
</evidence>